<dbReference type="PRINTS" id="PR00337">
    <property type="entry name" value="LEUILEVALBP"/>
</dbReference>
<dbReference type="Pfam" id="PF13458">
    <property type="entry name" value="Peripla_BP_6"/>
    <property type="match status" value="1"/>
</dbReference>
<evidence type="ECO:0000256" key="4">
    <source>
        <dbReference type="ARBA" id="ARBA00022970"/>
    </source>
</evidence>
<sequence length="381" mass="41872">MAAMMAGTAAQAAEVKVGLLGQFAGQYSWWGQEYRRGIEMALAEVGGKVNGHTINIVERDEGGINPQRIRQLTQELIQRDRVQYIMGGTFTPTVMAAGTVITQGKVPYIVFNAGTSSVTTTSPYYVRVGVTQWSMNVPATKWAYDQGGRRAAILVADYSPGHDASEAFSTSFKQVGGQIADEIKVPMGTVEFTPYIQRLRDIKPDYTFVFMPVGPMSVGLVKAIQSAGLDKQGNKAIYTTELQDNDLPAIGDAAIGALSSFHYSSYLDNPRNKAWVKAYQDKYGKNEQPGMATIAAYDGMQVLFQMIKATNGQPDTEKAIASTRGMKWDSPRGPVSIDANREIVQNIYMRRVERMPDGNLGNKTIATFPSIEEPWHKTQKK</sequence>
<dbReference type="PANTHER" id="PTHR30483">
    <property type="entry name" value="LEUCINE-SPECIFIC-BINDING PROTEIN"/>
    <property type="match status" value="1"/>
</dbReference>
<keyword evidence="2" id="KW-0813">Transport</keyword>
<proteinExistence type="inferred from homology"/>
<keyword evidence="4" id="KW-0029">Amino-acid transport</keyword>
<evidence type="ECO:0000256" key="1">
    <source>
        <dbReference type="ARBA" id="ARBA00010062"/>
    </source>
</evidence>
<dbReference type="InterPro" id="IPR000709">
    <property type="entry name" value="Leu_Ile_Val-bd"/>
</dbReference>
<dbReference type="SUPFAM" id="SSF53822">
    <property type="entry name" value="Periplasmic binding protein-like I"/>
    <property type="match status" value="1"/>
</dbReference>
<comment type="caution">
    <text evidence="6">The sequence shown here is derived from an EMBL/GenBank/DDBJ whole genome shotgun (WGS) entry which is preliminary data.</text>
</comment>
<accession>A0A936ZMK5</accession>
<keyword evidence="7" id="KW-1185">Reference proteome</keyword>
<dbReference type="InterPro" id="IPR028082">
    <property type="entry name" value="Peripla_BP_I"/>
</dbReference>
<evidence type="ECO:0000259" key="5">
    <source>
        <dbReference type="Pfam" id="PF13458"/>
    </source>
</evidence>
<dbReference type="AlphaFoldDB" id="A0A936ZMK5"/>
<dbReference type="CDD" id="cd20013">
    <property type="entry name" value="PBP1_RPA0985_benzoate-like"/>
    <property type="match status" value="1"/>
</dbReference>
<comment type="similarity">
    <text evidence="1">Belongs to the leucine-binding protein family.</text>
</comment>
<dbReference type="EMBL" id="JAEQNA010000001">
    <property type="protein sequence ID" value="MBL0420040.1"/>
    <property type="molecule type" value="Genomic_DNA"/>
</dbReference>
<evidence type="ECO:0000256" key="2">
    <source>
        <dbReference type="ARBA" id="ARBA00022448"/>
    </source>
</evidence>
<dbReference type="Proteomes" id="UP000613011">
    <property type="component" value="Unassembled WGS sequence"/>
</dbReference>
<feature type="domain" description="Leucine-binding protein" evidence="5">
    <location>
        <begin position="14"/>
        <end position="353"/>
    </location>
</feature>
<evidence type="ECO:0000313" key="6">
    <source>
        <dbReference type="EMBL" id="MBL0420040.1"/>
    </source>
</evidence>
<dbReference type="Gene3D" id="3.40.50.2300">
    <property type="match status" value="2"/>
</dbReference>
<keyword evidence="3" id="KW-0732">Signal</keyword>
<evidence type="ECO:0000313" key="7">
    <source>
        <dbReference type="Proteomes" id="UP000613011"/>
    </source>
</evidence>
<reference evidence="6" key="1">
    <citation type="submission" date="2021-01" db="EMBL/GenBank/DDBJ databases">
        <title>Ramlibacter sp. strain AW1 16S ribosomal RNA gene Genome sequencing and assembly.</title>
        <authorList>
            <person name="Kang M."/>
        </authorList>
    </citation>
    <scope>NUCLEOTIDE SEQUENCE</scope>
    <source>
        <strain evidence="6">AW1</strain>
    </source>
</reference>
<evidence type="ECO:0000256" key="3">
    <source>
        <dbReference type="ARBA" id="ARBA00022729"/>
    </source>
</evidence>
<protein>
    <submittedName>
        <fullName evidence="6">ABC transporter substrate-binding protein</fullName>
    </submittedName>
</protein>
<name>A0A936ZMK5_9BURK</name>
<dbReference type="GO" id="GO:0006865">
    <property type="term" value="P:amino acid transport"/>
    <property type="evidence" value="ECO:0007669"/>
    <property type="project" value="UniProtKB-KW"/>
</dbReference>
<dbReference type="InterPro" id="IPR028081">
    <property type="entry name" value="Leu-bd"/>
</dbReference>
<organism evidence="6 7">
    <name type="scientific">Ramlibacter aurantiacus</name>
    <dbReference type="NCBI Taxonomy" id="2801330"/>
    <lineage>
        <taxon>Bacteria</taxon>
        <taxon>Pseudomonadati</taxon>
        <taxon>Pseudomonadota</taxon>
        <taxon>Betaproteobacteria</taxon>
        <taxon>Burkholderiales</taxon>
        <taxon>Comamonadaceae</taxon>
        <taxon>Ramlibacter</taxon>
    </lineage>
</organism>
<dbReference type="PANTHER" id="PTHR30483:SF6">
    <property type="entry name" value="PERIPLASMIC BINDING PROTEIN OF ABC TRANSPORTER FOR NATURAL AMINO ACIDS"/>
    <property type="match status" value="1"/>
</dbReference>
<dbReference type="InterPro" id="IPR051010">
    <property type="entry name" value="BCAA_transport"/>
</dbReference>
<gene>
    <name evidence="6" type="ORF">JI739_06735</name>
</gene>